<evidence type="ECO:0000256" key="2">
    <source>
        <dbReference type="ARBA" id="ARBA00001613"/>
    </source>
</evidence>
<evidence type="ECO:0000256" key="24">
    <source>
        <dbReference type="ARBA" id="ARBA00023406"/>
    </source>
</evidence>
<keyword evidence="18" id="KW-0378">Hydrolase</keyword>
<dbReference type="PROSITE" id="PS01173">
    <property type="entry name" value="LIPASE_GDXG_HIS"/>
    <property type="match status" value="1"/>
</dbReference>
<keyword evidence="16" id="KW-0597">Phosphoprotein</keyword>
<keyword evidence="23" id="KW-0753">Steroid metabolism</keyword>
<evidence type="ECO:0000256" key="16">
    <source>
        <dbReference type="ARBA" id="ARBA00022553"/>
    </source>
</evidence>
<comment type="catalytic activity">
    <reaction evidence="41">
        <text>1,2-di-(9Z-octadecenoyl)-sn-glycerol + H2O = (9Z-octadecenoyl)-glycerol + (9Z)-octadecenoate + H(+)</text>
        <dbReference type="Rhea" id="RHEA:39935"/>
        <dbReference type="ChEBI" id="CHEBI:15377"/>
        <dbReference type="ChEBI" id="CHEBI:15378"/>
        <dbReference type="ChEBI" id="CHEBI:30823"/>
        <dbReference type="ChEBI" id="CHEBI:52333"/>
        <dbReference type="ChEBI" id="CHEBI:75937"/>
    </reaction>
    <physiologicalReaction direction="left-to-right" evidence="41">
        <dbReference type="Rhea" id="RHEA:39936"/>
    </physiologicalReaction>
</comment>
<feature type="domain" description="Alpha/beta hydrolase fold-3" evidence="45">
    <location>
        <begin position="648"/>
        <end position="710"/>
    </location>
</feature>
<feature type="region of interest" description="Disordered" evidence="43">
    <location>
        <begin position="1131"/>
        <end position="1252"/>
    </location>
</feature>
<comment type="catalytic activity">
    <reaction evidence="32">
        <text>a diacylglycerol + H2O = a monoacylglycerol + a fatty acid + H(+)</text>
        <dbReference type="Rhea" id="RHEA:32731"/>
        <dbReference type="ChEBI" id="CHEBI:15377"/>
        <dbReference type="ChEBI" id="CHEBI:15378"/>
        <dbReference type="ChEBI" id="CHEBI:17408"/>
        <dbReference type="ChEBI" id="CHEBI:18035"/>
        <dbReference type="ChEBI" id="CHEBI:28868"/>
        <dbReference type="EC" id="3.1.1.79"/>
    </reaction>
</comment>
<evidence type="ECO:0000256" key="12">
    <source>
        <dbReference type="ARBA" id="ARBA00015845"/>
    </source>
</evidence>
<evidence type="ECO:0000313" key="46">
    <source>
        <dbReference type="EMBL" id="GAB0200401.1"/>
    </source>
</evidence>
<evidence type="ECO:0000256" key="27">
    <source>
        <dbReference type="ARBA" id="ARBA00046695"/>
    </source>
</evidence>
<evidence type="ECO:0000256" key="22">
    <source>
        <dbReference type="ARBA" id="ARBA00023166"/>
    </source>
</evidence>
<reference evidence="46 47" key="1">
    <citation type="submission" date="2024-06" db="EMBL/GenBank/DDBJ databases">
        <title>The draft genome of Grus japonensis, version 3.</title>
        <authorList>
            <person name="Nabeshima K."/>
            <person name="Suzuki S."/>
            <person name="Onuma M."/>
        </authorList>
    </citation>
    <scope>NUCLEOTIDE SEQUENCE [LARGE SCALE GENOMIC DNA]</scope>
    <source>
        <strain evidence="46 47">451A</strain>
    </source>
</reference>
<dbReference type="InterPro" id="IPR010468">
    <property type="entry name" value="HSL_N"/>
</dbReference>
<keyword evidence="19" id="KW-0442">Lipid degradation</keyword>
<comment type="catalytic activity">
    <reaction evidence="40">
        <text>2-(9Z-octadecenoyl)-glycerol + H2O = glycerol + (9Z)-octadecenoate + H(+)</text>
        <dbReference type="Rhea" id="RHEA:38491"/>
        <dbReference type="ChEBI" id="CHEBI:15377"/>
        <dbReference type="ChEBI" id="CHEBI:15378"/>
        <dbReference type="ChEBI" id="CHEBI:17754"/>
        <dbReference type="ChEBI" id="CHEBI:30823"/>
        <dbReference type="ChEBI" id="CHEBI:73990"/>
    </reaction>
    <physiologicalReaction direction="left-to-right" evidence="40">
        <dbReference type="Rhea" id="RHEA:38492"/>
    </physiologicalReaction>
</comment>
<keyword evidence="13" id="KW-1003">Cell membrane</keyword>
<evidence type="ECO:0000256" key="35">
    <source>
        <dbReference type="ARBA" id="ARBA00048674"/>
    </source>
</evidence>
<dbReference type="Gene3D" id="3.40.50.1820">
    <property type="entry name" value="alpha/beta hydrolase"/>
    <property type="match status" value="2"/>
</dbReference>
<evidence type="ECO:0000256" key="14">
    <source>
        <dbReference type="ARBA" id="ARBA00022490"/>
    </source>
</evidence>
<comment type="catalytic activity">
    <reaction evidence="34">
        <text>1,2-di-(9Z-octadecenoyl)-glycerol + (9Z)-octadecenoate + H(+) = 1,2,3-tri-(9Z-octadecenoyl)-glycerol + H2O</text>
        <dbReference type="Rhea" id="RHEA:38379"/>
        <dbReference type="ChEBI" id="CHEBI:15377"/>
        <dbReference type="ChEBI" id="CHEBI:15378"/>
        <dbReference type="ChEBI" id="CHEBI:30823"/>
        <dbReference type="ChEBI" id="CHEBI:52323"/>
        <dbReference type="ChEBI" id="CHEBI:53753"/>
    </reaction>
    <physiologicalReaction direction="right-to-left" evidence="34">
        <dbReference type="Rhea" id="RHEA:38381"/>
    </physiologicalReaction>
</comment>
<dbReference type="EC" id="3.1.1.23" evidence="11"/>
<feature type="domain" description="Alpha/beta hydrolase fold-3" evidence="45">
    <location>
        <begin position="389"/>
        <end position="544"/>
    </location>
</feature>
<keyword evidence="14" id="KW-0963">Cytoplasm</keyword>
<keyword evidence="17" id="KW-0551">Lipid droplet</keyword>
<evidence type="ECO:0000256" key="17">
    <source>
        <dbReference type="ARBA" id="ARBA00022677"/>
    </source>
</evidence>
<feature type="compositionally biased region" description="Low complexity" evidence="43">
    <location>
        <begin position="1192"/>
        <end position="1217"/>
    </location>
</feature>
<dbReference type="GO" id="GO:0005901">
    <property type="term" value="C:caveola"/>
    <property type="evidence" value="ECO:0007669"/>
    <property type="project" value="UniProtKB-SubCell"/>
</dbReference>
<feature type="region of interest" description="Disordered" evidence="43">
    <location>
        <begin position="573"/>
        <end position="645"/>
    </location>
</feature>
<dbReference type="SUPFAM" id="SSF53474">
    <property type="entry name" value="alpha/beta-Hydrolases"/>
    <property type="match status" value="1"/>
</dbReference>
<evidence type="ECO:0000256" key="37">
    <source>
        <dbReference type="ARBA" id="ARBA00049143"/>
    </source>
</evidence>
<dbReference type="GO" id="GO:0047372">
    <property type="term" value="F:monoacylglycerol lipase activity"/>
    <property type="evidence" value="ECO:0007669"/>
    <property type="project" value="UniProtKB-EC"/>
</dbReference>
<comment type="catalytic activity">
    <reaction evidence="39">
        <text>1,3-di-(9Z-octadecenoyl)-glycerol + H2O = 1-(9Z-octadecenoyl)-glycerol + (9Z)-octadecenoate + H(+)</text>
        <dbReference type="Rhea" id="RHEA:39939"/>
        <dbReference type="ChEBI" id="CHEBI:15377"/>
        <dbReference type="ChEBI" id="CHEBI:15378"/>
        <dbReference type="ChEBI" id="CHEBI:30823"/>
        <dbReference type="ChEBI" id="CHEBI:75342"/>
        <dbReference type="ChEBI" id="CHEBI:75735"/>
    </reaction>
    <physiologicalReaction direction="left-to-right" evidence="39">
        <dbReference type="Rhea" id="RHEA:39940"/>
    </physiologicalReaction>
</comment>
<evidence type="ECO:0000256" key="32">
    <source>
        <dbReference type="ARBA" id="ARBA00047674"/>
    </source>
</evidence>
<evidence type="ECO:0000259" key="44">
    <source>
        <dbReference type="Pfam" id="PF06350"/>
    </source>
</evidence>
<keyword evidence="47" id="KW-1185">Reference proteome</keyword>
<feature type="compositionally biased region" description="Acidic residues" evidence="43">
    <location>
        <begin position="598"/>
        <end position="626"/>
    </location>
</feature>
<evidence type="ECO:0000256" key="21">
    <source>
        <dbReference type="ARBA" id="ARBA00023136"/>
    </source>
</evidence>
<evidence type="ECO:0000256" key="38">
    <source>
        <dbReference type="ARBA" id="ARBA00049208"/>
    </source>
</evidence>
<comment type="catalytic activity">
    <reaction evidence="35">
        <text>1,2-di-(9Z-octadecenoyl)-glycerol + H2O = (9Z-octadecenoyl)-glycerol + (9Z)-octadecenoate + H(+)</text>
        <dbReference type="Rhea" id="RHEA:38455"/>
        <dbReference type="ChEBI" id="CHEBI:15377"/>
        <dbReference type="ChEBI" id="CHEBI:15378"/>
        <dbReference type="ChEBI" id="CHEBI:30823"/>
        <dbReference type="ChEBI" id="CHEBI:52323"/>
        <dbReference type="ChEBI" id="CHEBI:75937"/>
    </reaction>
    <physiologicalReaction direction="left-to-right" evidence="35">
        <dbReference type="Rhea" id="RHEA:38456"/>
    </physiologicalReaction>
</comment>
<evidence type="ECO:0000256" key="33">
    <source>
        <dbReference type="ARBA" id="ARBA00048386"/>
    </source>
</evidence>
<comment type="catalytic activity">
    <reaction evidence="28">
        <text>1-(9Z-octadecenoyl)-glycerol + H2O = glycerol + (9Z)-octadecenoate + H(+)</text>
        <dbReference type="Rhea" id="RHEA:38487"/>
        <dbReference type="ChEBI" id="CHEBI:15377"/>
        <dbReference type="ChEBI" id="CHEBI:15378"/>
        <dbReference type="ChEBI" id="CHEBI:17754"/>
        <dbReference type="ChEBI" id="CHEBI:30823"/>
        <dbReference type="ChEBI" id="CHEBI:75342"/>
    </reaction>
    <physiologicalReaction direction="left-to-right" evidence="28">
        <dbReference type="Rhea" id="RHEA:38488"/>
    </physiologicalReaction>
</comment>
<evidence type="ECO:0000256" key="19">
    <source>
        <dbReference type="ARBA" id="ARBA00022963"/>
    </source>
</evidence>
<evidence type="ECO:0000256" key="42">
    <source>
        <dbReference type="PROSITE-ProRule" id="PRU10038"/>
    </source>
</evidence>
<keyword evidence="22" id="KW-1207">Sterol metabolism</keyword>
<feature type="compositionally biased region" description="Low complexity" evidence="43">
    <location>
        <begin position="1131"/>
        <end position="1173"/>
    </location>
</feature>
<evidence type="ECO:0000256" key="29">
    <source>
        <dbReference type="ARBA" id="ARBA00047458"/>
    </source>
</evidence>
<sequence>MRMRSWEGGGDSCQATAHDARRRLGGACHVVRKRRDGAGATQRSMDARPLFQSLQALADDNASFFQRSGTESGRRFAAAFAALREHGRRLEPALRHFARLYHRFDLDEATPGNGYRSLVQTARCCLAHAVHKSRYVAAHRRSVFFRAGHNVAELEAYCAALAQLRALLCLAQRLLAHNRPGCLFPPEDDGLSELVLREYSTMHNGCFYGRCLGFQFAPSIRPFLQTIAIGLVSFGENYRRDDMGLGVAAGSLFTSGKFAIDPELRGDEFERLTQNLDVHFWKSFWNLTETELLASVASMTATQVGVCRALAVPPEPLELPLAADPSVTVTIAPPVAHTGPGPVHMRLLSYHVREGQDSAALSALTRAEGPRAPLLWRRGPPLPPSPALLVHFHGGGFVAQTSRSHEPYLRGWARELGAPILSVDYALAPEAPFPRALEECFYAYCWALRNCRLLGSTAQRVCLAGDSAGGNLCLTVSMRAAAVGVQAPHGIVAAYPVTLVQAAVSPSRLLTLLDPLLPLSVLCKCLSAYAGTEGEPEPPPLEPLGPTRLLRRDTALLLRDLRRGAAAWLGGLFRRAPPHPEPGRKSISEGAGAAQQREEEEGEEGEAPQDGEGTPEDGGDALEYPDEFQPLRSRGPPARFDLRPAPLARNPYVSPLLAPDGMLGGLPPVHLVACALDPMLDDSVALARRLRALGRPVTLRVVPDLPHGFLSLGPLSPETRQATALCTRLIRDILHPPGAPPDGSRRGSLLLGARESLAPQDGSRRGAGAEGGGAAPPHGIGAPSTHGASIAPTDGTSAALTHGIAAAPTHCNDAALTHGIAAALTHGTGAALTHGNDAALTHGNDATLTHVDGTALPHGTGTAPTCGTGAVLTHGTSNVLTHGTGAALTHGNDTALTHGTGVTLTHGTGAALTHIDGAALTHGTGAALTHIDGAALTHGTGTTLTHGTGAALTHGTGTTLTHGTGVTLTHGTGTTLTHGTGSTLTHGTGSTLTHGTGVALTHGTGTALTHGTGAALTHGTGSTLTHGTGTALTHGTGTTLTHGTGVTLTHGTGSTLTHGTGTALTHGTGSMLTHGTGVALTHGTGTALTHGTGVALTHGTGTALTHGTGAALTHGTSATLTHGTGTTLTHGTGTTLTHGTGSTLTHGTGTTLTHGTGTTLTHGTGTALTHGTAPAHGPTATLPHGAGSSLTPEARAPSRRPSAQPPLCCGALAEGAAPTPPAGPVAPPGQRHSGAQPLPRRPSGPAGREVGS</sequence>
<evidence type="ECO:0000256" key="10">
    <source>
        <dbReference type="ARBA" id="ARBA00013088"/>
    </source>
</evidence>
<dbReference type="InterPro" id="IPR013094">
    <property type="entry name" value="AB_hydrolase_3"/>
</dbReference>
<dbReference type="PANTHER" id="PTHR23025:SF3">
    <property type="entry name" value="HORMONE-SENSITIVE LIPASE"/>
    <property type="match status" value="1"/>
</dbReference>
<organism evidence="46 47">
    <name type="scientific">Grus japonensis</name>
    <name type="common">Japanese crane</name>
    <name type="synonym">Red-crowned crane</name>
    <dbReference type="NCBI Taxonomy" id="30415"/>
    <lineage>
        <taxon>Eukaryota</taxon>
        <taxon>Metazoa</taxon>
        <taxon>Chordata</taxon>
        <taxon>Craniata</taxon>
        <taxon>Vertebrata</taxon>
        <taxon>Euteleostomi</taxon>
        <taxon>Archelosauria</taxon>
        <taxon>Archosauria</taxon>
        <taxon>Dinosauria</taxon>
        <taxon>Saurischia</taxon>
        <taxon>Theropoda</taxon>
        <taxon>Coelurosauria</taxon>
        <taxon>Aves</taxon>
        <taxon>Neognathae</taxon>
        <taxon>Neoaves</taxon>
        <taxon>Gruiformes</taxon>
        <taxon>Gruidae</taxon>
        <taxon>Grus</taxon>
    </lineage>
</organism>
<dbReference type="InterPro" id="IPR033140">
    <property type="entry name" value="Lipase_GDXG_put_SER_AS"/>
</dbReference>
<comment type="catalytic activity">
    <reaction evidence="31">
        <text>cholesteryl (9Z-octadecenoate) + H2O = cholesterol + (9Z)-octadecenoate + H(+)</text>
        <dbReference type="Rhea" id="RHEA:33875"/>
        <dbReference type="ChEBI" id="CHEBI:15377"/>
        <dbReference type="ChEBI" id="CHEBI:15378"/>
        <dbReference type="ChEBI" id="CHEBI:16113"/>
        <dbReference type="ChEBI" id="CHEBI:30823"/>
        <dbReference type="ChEBI" id="CHEBI:46898"/>
    </reaction>
    <physiologicalReaction direction="left-to-right" evidence="31">
        <dbReference type="Rhea" id="RHEA:33876"/>
    </physiologicalReaction>
</comment>
<dbReference type="Proteomes" id="UP001623348">
    <property type="component" value="Unassembled WGS sequence"/>
</dbReference>
<dbReference type="GO" id="GO:0005829">
    <property type="term" value="C:cytosol"/>
    <property type="evidence" value="ECO:0007669"/>
    <property type="project" value="UniProtKB-SubCell"/>
</dbReference>
<comment type="catalytic activity">
    <reaction evidence="1">
        <text>a triacylglycerol + H2O = a diacylglycerol + a fatty acid + H(+)</text>
        <dbReference type="Rhea" id="RHEA:12044"/>
        <dbReference type="ChEBI" id="CHEBI:15377"/>
        <dbReference type="ChEBI" id="CHEBI:15378"/>
        <dbReference type="ChEBI" id="CHEBI:17855"/>
        <dbReference type="ChEBI" id="CHEBI:18035"/>
        <dbReference type="ChEBI" id="CHEBI:28868"/>
        <dbReference type="EC" id="3.1.1.79"/>
    </reaction>
</comment>
<evidence type="ECO:0000256" key="36">
    <source>
        <dbReference type="ARBA" id="ARBA00049053"/>
    </source>
</evidence>
<name>A0ABC9XSK9_GRUJA</name>
<feature type="region of interest" description="Disordered" evidence="43">
    <location>
        <begin position="757"/>
        <end position="794"/>
    </location>
</feature>
<dbReference type="PANTHER" id="PTHR23025">
    <property type="entry name" value="TRIACYLGLYCEROL LIPASE"/>
    <property type="match status" value="1"/>
</dbReference>
<dbReference type="InterPro" id="IPR002168">
    <property type="entry name" value="Lipase_GDXG_HIS_AS"/>
</dbReference>
<keyword evidence="15" id="KW-0153">Cholesterol metabolism</keyword>
<evidence type="ECO:0000256" key="39">
    <source>
        <dbReference type="ARBA" id="ARBA00049372"/>
    </source>
</evidence>
<evidence type="ECO:0000256" key="7">
    <source>
        <dbReference type="ARBA" id="ARBA00004879"/>
    </source>
</evidence>
<comment type="catalytic activity">
    <reaction evidence="33">
        <text>1,2,3-tri-(9Z-octadecenoyl)-glycerol + H2O = di-(9Z)-octadecenoylglycerol + (9Z)-octadecenoate + H(+)</text>
        <dbReference type="Rhea" id="RHEA:38575"/>
        <dbReference type="ChEBI" id="CHEBI:15377"/>
        <dbReference type="ChEBI" id="CHEBI:15378"/>
        <dbReference type="ChEBI" id="CHEBI:30823"/>
        <dbReference type="ChEBI" id="CHEBI:53753"/>
        <dbReference type="ChEBI" id="CHEBI:75945"/>
    </reaction>
    <physiologicalReaction direction="left-to-right" evidence="33">
        <dbReference type="Rhea" id="RHEA:38576"/>
    </physiologicalReaction>
</comment>
<evidence type="ECO:0000256" key="8">
    <source>
        <dbReference type="ARBA" id="ARBA00005189"/>
    </source>
</evidence>
<comment type="pathway">
    <text evidence="8">Lipid metabolism.</text>
</comment>
<gene>
    <name evidence="46" type="ORF">GRJ2_002505500</name>
</gene>
<dbReference type="InterPro" id="IPR029058">
    <property type="entry name" value="AB_hydrolase_fold"/>
</dbReference>
<accession>A0ABC9XSK9</accession>
<comment type="pathway">
    <text evidence="7">Glycerolipid metabolism; triacylglycerol degradation.</text>
</comment>
<evidence type="ECO:0000256" key="31">
    <source>
        <dbReference type="ARBA" id="ARBA00047653"/>
    </source>
</evidence>
<comment type="catalytic activity">
    <reaction evidence="36">
        <text>all-trans-retinyl hexadecanoate + H2O = all-trans-retinol + hexadecanoate + H(+)</text>
        <dbReference type="Rhea" id="RHEA:13933"/>
        <dbReference type="ChEBI" id="CHEBI:7896"/>
        <dbReference type="ChEBI" id="CHEBI:15377"/>
        <dbReference type="ChEBI" id="CHEBI:15378"/>
        <dbReference type="ChEBI" id="CHEBI:17336"/>
        <dbReference type="ChEBI" id="CHEBI:17616"/>
    </reaction>
    <physiologicalReaction direction="left-to-right" evidence="36">
        <dbReference type="Rhea" id="RHEA:13934"/>
    </physiologicalReaction>
</comment>
<comment type="catalytic activity">
    <reaction evidence="30">
        <text>2-(5Z,8Z,11Z,14Z-eicosatetraenoyl)-glycerol + H2O = glycerol + (5Z,8Z,11Z,14Z)-eicosatetraenoate + H(+)</text>
        <dbReference type="Rhea" id="RHEA:26132"/>
        <dbReference type="ChEBI" id="CHEBI:15377"/>
        <dbReference type="ChEBI" id="CHEBI:15378"/>
        <dbReference type="ChEBI" id="CHEBI:17754"/>
        <dbReference type="ChEBI" id="CHEBI:32395"/>
        <dbReference type="ChEBI" id="CHEBI:52392"/>
    </reaction>
    <physiologicalReaction direction="left-to-right" evidence="30">
        <dbReference type="Rhea" id="RHEA:26133"/>
    </physiologicalReaction>
</comment>
<evidence type="ECO:0000256" key="34">
    <source>
        <dbReference type="ARBA" id="ARBA00048657"/>
    </source>
</evidence>
<feature type="active site" evidence="42">
    <location>
        <position position="467"/>
    </location>
</feature>
<proteinExistence type="inferred from homology"/>
<comment type="catalytic activity">
    <reaction evidence="24">
        <text>1-O-hexadecyl-2-acetyl-sn-glycerol + H2O = 1-O-hexadecyl-sn-glycerol + acetate + H(+)</text>
        <dbReference type="Rhea" id="RHEA:38563"/>
        <dbReference type="ChEBI" id="CHEBI:15377"/>
        <dbReference type="ChEBI" id="CHEBI:15378"/>
        <dbReference type="ChEBI" id="CHEBI:30089"/>
        <dbReference type="ChEBI" id="CHEBI:34115"/>
        <dbReference type="ChEBI" id="CHEBI:75936"/>
    </reaction>
    <physiologicalReaction direction="left-to-right" evidence="24">
        <dbReference type="Rhea" id="RHEA:38564"/>
    </physiologicalReaction>
</comment>
<evidence type="ECO:0000256" key="13">
    <source>
        <dbReference type="ARBA" id="ARBA00022475"/>
    </source>
</evidence>
<protein>
    <recommendedName>
        <fullName evidence="12">Hormone-sensitive lipase</fullName>
        <ecNumber evidence="11">3.1.1.23</ecNumber>
        <ecNumber evidence="10">3.1.1.79</ecNumber>
    </recommendedName>
    <alternativeName>
        <fullName evidence="26">Monoacylglycerol lipase LIPE</fullName>
    </alternativeName>
    <alternativeName>
        <fullName evidence="25">Retinyl ester hydrolase</fullName>
    </alternativeName>
</protein>
<dbReference type="AlphaFoldDB" id="A0ABC9XSK9"/>
<keyword evidence="21" id="KW-0472">Membrane</keyword>
<evidence type="ECO:0000256" key="15">
    <source>
        <dbReference type="ARBA" id="ARBA00022548"/>
    </source>
</evidence>
<comment type="catalytic activity">
    <reaction evidence="2">
        <text>Hydrolyzes glycerol monoesters of long-chain fatty acids.</text>
        <dbReference type="EC" id="3.1.1.23"/>
    </reaction>
</comment>
<comment type="subcellular location">
    <subcellularLocation>
        <location evidence="3">Cell membrane</location>
    </subcellularLocation>
    <subcellularLocation>
        <location evidence="6">Cytoplasm</location>
        <location evidence="6">Cytosol</location>
    </subcellularLocation>
    <subcellularLocation>
        <location evidence="5">Lipid droplet</location>
    </subcellularLocation>
    <subcellularLocation>
        <location evidence="4">Membrane</location>
        <location evidence="4">Caveola</location>
    </subcellularLocation>
</comment>
<evidence type="ECO:0000256" key="1">
    <source>
        <dbReference type="ARBA" id="ARBA00000803"/>
    </source>
</evidence>
<evidence type="ECO:0000256" key="28">
    <source>
        <dbReference type="ARBA" id="ARBA00047438"/>
    </source>
</evidence>
<dbReference type="GO" id="GO:0005811">
    <property type="term" value="C:lipid droplet"/>
    <property type="evidence" value="ECO:0007669"/>
    <property type="project" value="UniProtKB-SubCell"/>
</dbReference>
<comment type="subunit">
    <text evidence="27">Monomer and homodimer. Interacts with CAVIN1 in the adipocyte cytoplasm. Interacts with PLIN5.</text>
</comment>
<evidence type="ECO:0000256" key="26">
    <source>
        <dbReference type="ARBA" id="ARBA00031112"/>
    </source>
</evidence>
<dbReference type="GO" id="GO:0016042">
    <property type="term" value="P:lipid catabolic process"/>
    <property type="evidence" value="ECO:0007669"/>
    <property type="project" value="UniProtKB-KW"/>
</dbReference>
<evidence type="ECO:0000256" key="43">
    <source>
        <dbReference type="SAM" id="MobiDB-lite"/>
    </source>
</evidence>
<evidence type="ECO:0000259" key="45">
    <source>
        <dbReference type="Pfam" id="PF07859"/>
    </source>
</evidence>
<evidence type="ECO:0000256" key="18">
    <source>
        <dbReference type="ARBA" id="ARBA00022801"/>
    </source>
</evidence>
<evidence type="ECO:0000256" key="6">
    <source>
        <dbReference type="ARBA" id="ARBA00004514"/>
    </source>
</evidence>
<evidence type="ECO:0000256" key="30">
    <source>
        <dbReference type="ARBA" id="ARBA00047476"/>
    </source>
</evidence>
<comment type="catalytic activity">
    <reaction evidence="38">
        <text>a monoacylglycerol + H2O = glycerol + a fatty acid + H(+)</text>
        <dbReference type="Rhea" id="RHEA:15245"/>
        <dbReference type="ChEBI" id="CHEBI:15377"/>
        <dbReference type="ChEBI" id="CHEBI:15378"/>
        <dbReference type="ChEBI" id="CHEBI:17408"/>
        <dbReference type="ChEBI" id="CHEBI:17754"/>
        <dbReference type="ChEBI" id="CHEBI:28868"/>
        <dbReference type="EC" id="3.1.1.79"/>
    </reaction>
</comment>
<dbReference type="EC" id="3.1.1.79" evidence="10"/>
<feature type="domain" description="Hormone-sensitive lipase N-terminal" evidence="44">
    <location>
        <begin position="51"/>
        <end position="357"/>
    </location>
</feature>
<evidence type="ECO:0000256" key="25">
    <source>
        <dbReference type="ARBA" id="ARBA00030031"/>
    </source>
</evidence>
<comment type="catalytic activity">
    <reaction evidence="37">
        <text>2,3-di-(9Z)-octadecenoyl-sn-glycerol + H2O = 2-(9Z-octadecenoyl)-glycerol + (9Z)-octadecenoate + H(+)</text>
        <dbReference type="Rhea" id="RHEA:38383"/>
        <dbReference type="ChEBI" id="CHEBI:15377"/>
        <dbReference type="ChEBI" id="CHEBI:15378"/>
        <dbReference type="ChEBI" id="CHEBI:30823"/>
        <dbReference type="ChEBI" id="CHEBI:73990"/>
        <dbReference type="ChEBI" id="CHEBI:75824"/>
    </reaction>
    <physiologicalReaction direction="left-to-right" evidence="37">
        <dbReference type="Rhea" id="RHEA:38384"/>
    </physiologicalReaction>
</comment>
<evidence type="ECO:0000256" key="11">
    <source>
        <dbReference type="ARBA" id="ARBA00013254"/>
    </source>
</evidence>
<evidence type="ECO:0000256" key="4">
    <source>
        <dbReference type="ARBA" id="ARBA00004345"/>
    </source>
</evidence>
<evidence type="ECO:0000256" key="41">
    <source>
        <dbReference type="ARBA" id="ARBA00049519"/>
    </source>
</evidence>
<dbReference type="Pfam" id="PF07859">
    <property type="entry name" value="Abhydrolase_3"/>
    <property type="match status" value="2"/>
</dbReference>
<dbReference type="GO" id="GO:0008203">
    <property type="term" value="P:cholesterol metabolic process"/>
    <property type="evidence" value="ECO:0007669"/>
    <property type="project" value="UniProtKB-KW"/>
</dbReference>
<evidence type="ECO:0000256" key="3">
    <source>
        <dbReference type="ARBA" id="ARBA00004236"/>
    </source>
</evidence>
<evidence type="ECO:0000256" key="9">
    <source>
        <dbReference type="ARBA" id="ARBA00010515"/>
    </source>
</evidence>
<evidence type="ECO:0000256" key="20">
    <source>
        <dbReference type="ARBA" id="ARBA00023098"/>
    </source>
</evidence>
<dbReference type="PROSITE" id="PS01174">
    <property type="entry name" value="LIPASE_GDXG_SER"/>
    <property type="match status" value="1"/>
</dbReference>
<evidence type="ECO:0000256" key="23">
    <source>
        <dbReference type="ARBA" id="ARBA00023221"/>
    </source>
</evidence>
<comment type="caution">
    <text evidence="46">The sequence shown here is derived from an EMBL/GenBank/DDBJ whole genome shotgun (WGS) entry which is preliminary data.</text>
</comment>
<evidence type="ECO:0000256" key="40">
    <source>
        <dbReference type="ARBA" id="ARBA00049461"/>
    </source>
</evidence>
<keyword evidence="20" id="KW-0443">Lipid metabolism</keyword>
<feature type="compositionally biased region" description="Pro residues" evidence="43">
    <location>
        <begin position="1218"/>
        <end position="1227"/>
    </location>
</feature>
<evidence type="ECO:0000313" key="47">
    <source>
        <dbReference type="Proteomes" id="UP001623348"/>
    </source>
</evidence>
<comment type="similarity">
    <text evidence="9">Belongs to the 'GDXG' lipolytic enzyme family.</text>
</comment>
<dbReference type="EMBL" id="BAAFJT010000027">
    <property type="protein sequence ID" value="GAB0200401.1"/>
    <property type="molecule type" value="Genomic_DNA"/>
</dbReference>
<evidence type="ECO:0000256" key="5">
    <source>
        <dbReference type="ARBA" id="ARBA00004502"/>
    </source>
</evidence>
<comment type="catalytic activity">
    <reaction evidence="29">
        <text>1,2-di-(9Z-octadecenoyl)-glycerol + H2O = 2-(9Z-octadecenoyl)-glycerol + (9Z)-octadecenoate + H(+)</text>
        <dbReference type="Rhea" id="RHEA:38659"/>
        <dbReference type="ChEBI" id="CHEBI:15377"/>
        <dbReference type="ChEBI" id="CHEBI:15378"/>
        <dbReference type="ChEBI" id="CHEBI:30823"/>
        <dbReference type="ChEBI" id="CHEBI:52323"/>
        <dbReference type="ChEBI" id="CHEBI:73990"/>
    </reaction>
    <physiologicalReaction direction="left-to-right" evidence="29">
        <dbReference type="Rhea" id="RHEA:38660"/>
    </physiologicalReaction>
</comment>
<dbReference type="Pfam" id="PF06350">
    <property type="entry name" value="HSL_N"/>
    <property type="match status" value="1"/>
</dbReference>